<dbReference type="PROSITE" id="PS50931">
    <property type="entry name" value="HTH_LYSR"/>
    <property type="match status" value="1"/>
</dbReference>
<comment type="similarity">
    <text evidence="1">Belongs to the LysR transcriptional regulatory family.</text>
</comment>
<dbReference type="Pfam" id="PF03466">
    <property type="entry name" value="LysR_substrate"/>
    <property type="match status" value="1"/>
</dbReference>
<evidence type="ECO:0000313" key="6">
    <source>
        <dbReference type="EMBL" id="EXJ14407.1"/>
    </source>
</evidence>
<dbReference type="PANTHER" id="PTHR30126">
    <property type="entry name" value="HTH-TYPE TRANSCRIPTIONAL REGULATOR"/>
    <property type="match status" value="1"/>
</dbReference>
<proteinExistence type="inferred from homology"/>
<dbReference type="SUPFAM" id="SSF53850">
    <property type="entry name" value="Periplasmic binding protein-like II"/>
    <property type="match status" value="1"/>
</dbReference>
<dbReference type="EMBL" id="AONC01000040">
    <property type="protein sequence ID" value="EXJ14407.1"/>
    <property type="molecule type" value="Genomic_DNA"/>
</dbReference>
<dbReference type="RefSeq" id="WP_043754767.1">
    <property type="nucleotide sequence ID" value="NZ_AONC01000040.1"/>
</dbReference>
<organism evidence="6 7">
    <name type="scientific">Imhoffiella purpurea</name>
    <dbReference type="NCBI Taxonomy" id="1249627"/>
    <lineage>
        <taxon>Bacteria</taxon>
        <taxon>Pseudomonadati</taxon>
        <taxon>Pseudomonadota</taxon>
        <taxon>Gammaproteobacteria</taxon>
        <taxon>Chromatiales</taxon>
        <taxon>Chromatiaceae</taxon>
        <taxon>Imhoffiella</taxon>
    </lineage>
</organism>
<dbReference type="eggNOG" id="COG0583">
    <property type="taxonomic scope" value="Bacteria"/>
</dbReference>
<dbReference type="InterPro" id="IPR005119">
    <property type="entry name" value="LysR_subst-bd"/>
</dbReference>
<accession>W9VEE3</accession>
<dbReference type="InterPro" id="IPR036388">
    <property type="entry name" value="WH-like_DNA-bd_sf"/>
</dbReference>
<dbReference type="GO" id="GO:0000976">
    <property type="term" value="F:transcription cis-regulatory region binding"/>
    <property type="evidence" value="ECO:0007669"/>
    <property type="project" value="TreeGrafter"/>
</dbReference>
<dbReference type="OrthoDB" id="6988449at2"/>
<protein>
    <submittedName>
        <fullName evidence="6">Transcriptional regulator, LysR family</fullName>
    </submittedName>
</protein>
<name>W9VEE3_9GAMM</name>
<dbReference type="GO" id="GO:0003700">
    <property type="term" value="F:DNA-binding transcription factor activity"/>
    <property type="evidence" value="ECO:0007669"/>
    <property type="project" value="InterPro"/>
</dbReference>
<dbReference type="Gene3D" id="3.40.190.290">
    <property type="match status" value="1"/>
</dbReference>
<dbReference type="InterPro" id="IPR000847">
    <property type="entry name" value="LysR_HTH_N"/>
</dbReference>
<evidence type="ECO:0000256" key="3">
    <source>
        <dbReference type="ARBA" id="ARBA00023125"/>
    </source>
</evidence>
<keyword evidence="7" id="KW-1185">Reference proteome</keyword>
<feature type="domain" description="HTH lysR-type" evidence="5">
    <location>
        <begin position="8"/>
        <end position="65"/>
    </location>
</feature>
<comment type="caution">
    <text evidence="6">The sequence shown here is derived from an EMBL/GenBank/DDBJ whole genome shotgun (WGS) entry which is preliminary data.</text>
</comment>
<dbReference type="Pfam" id="PF00126">
    <property type="entry name" value="HTH_1"/>
    <property type="match status" value="1"/>
</dbReference>
<evidence type="ECO:0000313" key="7">
    <source>
        <dbReference type="Proteomes" id="UP000019460"/>
    </source>
</evidence>
<gene>
    <name evidence="6" type="ORF">D779_2548</name>
</gene>
<sequence>MSTRTPKTTLEQWATLQAVVDHDGFEAAADALRRSQSSVSYSLKRLQEQLPLPLMAAQGRRTRLTESGAVLLQRARLILDETHRLERLAETLAQGWEAEVRLAIDIVMPPDPLLRALAAFGDQAPQTRIQLMETVLSGTNEALIQRQVDLAVTGQVPPGFLGDPLIQVTFVAVAHPDHPLHATDRPLTLEDLRSHRQLVIRDTGRFRQIDSGWLEAEERWTVSHMLTAIAMLRRGLGFAWIPRPHIQAELERGELRPLNLTQGTEHRETLYLVYADPEGAGPATRSLGERLIHEAGRPARPERPIP</sequence>
<keyword evidence="3" id="KW-0238">DNA-binding</keyword>
<dbReference type="AlphaFoldDB" id="W9VEE3"/>
<evidence type="ECO:0000259" key="5">
    <source>
        <dbReference type="PROSITE" id="PS50931"/>
    </source>
</evidence>
<evidence type="ECO:0000256" key="1">
    <source>
        <dbReference type="ARBA" id="ARBA00009437"/>
    </source>
</evidence>
<dbReference type="PANTHER" id="PTHR30126:SF88">
    <property type="entry name" value="TRANSCRIPTIONAL REGULATOR-RELATED"/>
    <property type="match status" value="1"/>
</dbReference>
<keyword evidence="4" id="KW-0804">Transcription</keyword>
<dbReference type="Proteomes" id="UP000019460">
    <property type="component" value="Unassembled WGS sequence"/>
</dbReference>
<dbReference type="SUPFAM" id="SSF46785">
    <property type="entry name" value="Winged helix' DNA-binding domain"/>
    <property type="match status" value="1"/>
</dbReference>
<evidence type="ECO:0000256" key="2">
    <source>
        <dbReference type="ARBA" id="ARBA00023015"/>
    </source>
</evidence>
<evidence type="ECO:0000256" key="4">
    <source>
        <dbReference type="ARBA" id="ARBA00023163"/>
    </source>
</evidence>
<reference evidence="6 7" key="1">
    <citation type="submission" date="2012-11" db="EMBL/GenBank/DDBJ databases">
        <title>Genome assembly of Thiorhodococcus sp. AK35.</title>
        <authorList>
            <person name="Nupur N."/>
            <person name="Khatri I."/>
            <person name="Subramanian S."/>
            <person name="Pinnaka A."/>
        </authorList>
    </citation>
    <scope>NUCLEOTIDE SEQUENCE [LARGE SCALE GENOMIC DNA]</scope>
    <source>
        <strain evidence="6 7">AK35</strain>
    </source>
</reference>
<dbReference type="STRING" id="1249627.D779_2548"/>
<keyword evidence="2" id="KW-0805">Transcription regulation</keyword>
<dbReference type="Gene3D" id="1.10.10.10">
    <property type="entry name" value="Winged helix-like DNA-binding domain superfamily/Winged helix DNA-binding domain"/>
    <property type="match status" value="1"/>
</dbReference>
<dbReference type="InterPro" id="IPR036390">
    <property type="entry name" value="WH_DNA-bd_sf"/>
</dbReference>
<dbReference type="PATRIC" id="fig|1249627.3.peg.2713"/>